<protein>
    <recommendedName>
        <fullName evidence="1">N-acetyltransferase domain-containing protein</fullName>
    </recommendedName>
</protein>
<comment type="caution">
    <text evidence="2">The sequence shown here is derived from an EMBL/GenBank/DDBJ whole genome shotgun (WGS) entry which is preliminary data.</text>
</comment>
<dbReference type="EMBL" id="JAVYJV010000004">
    <property type="protein sequence ID" value="KAK4372831.1"/>
    <property type="molecule type" value="Genomic_DNA"/>
</dbReference>
<dbReference type="GO" id="GO:0016747">
    <property type="term" value="F:acyltransferase activity, transferring groups other than amino-acyl groups"/>
    <property type="evidence" value="ECO:0007669"/>
    <property type="project" value="InterPro"/>
</dbReference>
<feature type="domain" description="N-acetyltransferase" evidence="1">
    <location>
        <begin position="1"/>
        <end position="85"/>
    </location>
</feature>
<dbReference type="PROSITE" id="PS51186">
    <property type="entry name" value="GNAT"/>
    <property type="match status" value="1"/>
</dbReference>
<sequence length="85" mass="9623">MSSVPQERVNGKGERQVFCNIESRYGYIANLCVARSSRRQGVVRNMLDFTIRSAKKNGAEKVFVHVHTNNGPAHKLYQKVGFEVI</sequence>
<dbReference type="CDD" id="cd04301">
    <property type="entry name" value="NAT_SF"/>
    <property type="match status" value="1"/>
</dbReference>
<dbReference type="Gene3D" id="3.40.630.30">
    <property type="match status" value="1"/>
</dbReference>
<dbReference type="InterPro" id="IPR000182">
    <property type="entry name" value="GNAT_dom"/>
</dbReference>
<gene>
    <name evidence="2" type="ORF">RND71_008215</name>
</gene>
<dbReference type="SUPFAM" id="SSF55729">
    <property type="entry name" value="Acyl-CoA N-acyltransferases (Nat)"/>
    <property type="match status" value="1"/>
</dbReference>
<accession>A0AAE1SQF0</accession>
<evidence type="ECO:0000313" key="3">
    <source>
        <dbReference type="Proteomes" id="UP001291623"/>
    </source>
</evidence>
<dbReference type="AlphaFoldDB" id="A0AAE1SQF0"/>
<keyword evidence="3" id="KW-1185">Reference proteome</keyword>
<reference evidence="2" key="1">
    <citation type="submission" date="2023-12" db="EMBL/GenBank/DDBJ databases">
        <title>Genome assembly of Anisodus tanguticus.</title>
        <authorList>
            <person name="Wang Y.-J."/>
        </authorList>
    </citation>
    <scope>NUCLEOTIDE SEQUENCE</scope>
    <source>
        <strain evidence="2">KB-2021</strain>
        <tissue evidence="2">Leaf</tissue>
    </source>
</reference>
<name>A0AAE1SQF0_9SOLA</name>
<evidence type="ECO:0000259" key="1">
    <source>
        <dbReference type="PROSITE" id="PS51186"/>
    </source>
</evidence>
<dbReference type="Proteomes" id="UP001291623">
    <property type="component" value="Unassembled WGS sequence"/>
</dbReference>
<proteinExistence type="predicted"/>
<evidence type="ECO:0000313" key="2">
    <source>
        <dbReference type="EMBL" id="KAK4372831.1"/>
    </source>
</evidence>
<organism evidence="2 3">
    <name type="scientific">Anisodus tanguticus</name>
    <dbReference type="NCBI Taxonomy" id="243964"/>
    <lineage>
        <taxon>Eukaryota</taxon>
        <taxon>Viridiplantae</taxon>
        <taxon>Streptophyta</taxon>
        <taxon>Embryophyta</taxon>
        <taxon>Tracheophyta</taxon>
        <taxon>Spermatophyta</taxon>
        <taxon>Magnoliopsida</taxon>
        <taxon>eudicotyledons</taxon>
        <taxon>Gunneridae</taxon>
        <taxon>Pentapetalae</taxon>
        <taxon>asterids</taxon>
        <taxon>lamiids</taxon>
        <taxon>Solanales</taxon>
        <taxon>Solanaceae</taxon>
        <taxon>Solanoideae</taxon>
        <taxon>Hyoscyameae</taxon>
        <taxon>Anisodus</taxon>
    </lineage>
</organism>
<dbReference type="PANTHER" id="PTHR47426">
    <property type="entry name" value="ACYL-COA N-ACYLTRANSFERASES (NAT) SUPERFAMILY PROTEIN"/>
    <property type="match status" value="1"/>
</dbReference>
<dbReference type="InterPro" id="IPR016181">
    <property type="entry name" value="Acyl_CoA_acyltransferase"/>
</dbReference>
<dbReference type="Pfam" id="PF00583">
    <property type="entry name" value="Acetyltransf_1"/>
    <property type="match status" value="1"/>
</dbReference>
<dbReference type="PANTHER" id="PTHR47426:SF3">
    <property type="entry name" value="GCN5-RELATED N-ACETYLTRANSFERASE 6, CHLOROPLASTIC"/>
    <property type="match status" value="1"/>
</dbReference>